<dbReference type="Pfam" id="PF06167">
    <property type="entry name" value="Peptidase_M90"/>
    <property type="match status" value="1"/>
</dbReference>
<dbReference type="Gene3D" id="3.40.390.10">
    <property type="entry name" value="Collagenase (Catalytic Domain)"/>
    <property type="match status" value="1"/>
</dbReference>
<dbReference type="RefSeq" id="WP_064023689.1">
    <property type="nucleotide sequence ID" value="NZ_LUUL01000083.1"/>
</dbReference>
<dbReference type="Gene3D" id="1.10.472.150">
    <property type="entry name" value="Glucose-regulated metallo-peptidase M90, N-terminal domain"/>
    <property type="match status" value="1"/>
</dbReference>
<evidence type="ECO:0000313" key="1">
    <source>
        <dbReference type="EMBL" id="OAI25121.1"/>
    </source>
</evidence>
<evidence type="ECO:0008006" key="3">
    <source>
        <dbReference type="Google" id="ProtNLM"/>
    </source>
</evidence>
<organism evidence="1 2">
    <name type="scientific">Methylomonas koyamae</name>
    <dbReference type="NCBI Taxonomy" id="702114"/>
    <lineage>
        <taxon>Bacteria</taxon>
        <taxon>Pseudomonadati</taxon>
        <taxon>Pseudomonadota</taxon>
        <taxon>Gammaproteobacteria</taxon>
        <taxon>Methylococcales</taxon>
        <taxon>Methylococcaceae</taxon>
        <taxon>Methylomonas</taxon>
    </lineage>
</organism>
<sequence length="259" mass="29916">MNFFKRFRIRYILHQHAIPHALWQQTTEKLSVLQRLSAVETAHLRELATLFVREKNIVGAHEFLVTDIMRVNIASQACLPILHLGLNCLSGWTDVIVYPGAFRVRRDSVDSAGVIHQQERILSGECWSRGPVILSWADVEQDMQESHSGRNVVIHEIAHKLDALNGSNNGYPPLHYEMRVPEWTAALTTAYEGLIERLQHHQYSYINSYAATSPAEFFAVVSEYFFSLPEVLQAHYPDVYRQLKLYYRQDPLERQRSIS</sequence>
<dbReference type="PANTHER" id="PTHR30164:SF2">
    <property type="entry name" value="PROTEIN MTFA"/>
    <property type="match status" value="1"/>
</dbReference>
<dbReference type="PANTHER" id="PTHR30164">
    <property type="entry name" value="MTFA PEPTIDASE"/>
    <property type="match status" value="1"/>
</dbReference>
<dbReference type="GO" id="GO:0008237">
    <property type="term" value="F:metallopeptidase activity"/>
    <property type="evidence" value="ECO:0007669"/>
    <property type="project" value="InterPro"/>
</dbReference>
<keyword evidence="2" id="KW-1185">Reference proteome</keyword>
<dbReference type="Proteomes" id="UP000077734">
    <property type="component" value="Unassembled WGS sequence"/>
</dbReference>
<dbReference type="EMBL" id="LUUL01000083">
    <property type="protein sequence ID" value="OAI25121.1"/>
    <property type="molecule type" value="Genomic_DNA"/>
</dbReference>
<dbReference type="GO" id="GO:0005829">
    <property type="term" value="C:cytosol"/>
    <property type="evidence" value="ECO:0007669"/>
    <property type="project" value="TreeGrafter"/>
</dbReference>
<reference evidence="1 2" key="1">
    <citation type="submission" date="2016-03" db="EMBL/GenBank/DDBJ databases">
        <authorList>
            <person name="Heylen K."/>
            <person name="De Vos P."/>
            <person name="Vekeman B."/>
        </authorList>
    </citation>
    <scope>NUCLEOTIDE SEQUENCE [LARGE SCALE GENOMIC DNA]</scope>
    <source>
        <strain evidence="1 2">R-49807</strain>
    </source>
</reference>
<dbReference type="InterPro" id="IPR010384">
    <property type="entry name" value="MtfA_fam"/>
</dbReference>
<dbReference type="CDD" id="cd20169">
    <property type="entry name" value="Peptidase_M90_mtfA"/>
    <property type="match status" value="1"/>
</dbReference>
<dbReference type="FunFam" id="3.40.390.10:FF:000012">
    <property type="entry name" value="Protein MtfA"/>
    <property type="match status" value="1"/>
</dbReference>
<gene>
    <name evidence="1" type="ORF">A1356_14145</name>
</gene>
<dbReference type="InterPro" id="IPR024079">
    <property type="entry name" value="MetalloPept_cat_dom_sf"/>
</dbReference>
<comment type="caution">
    <text evidence="1">The sequence shown here is derived from an EMBL/GenBank/DDBJ whole genome shotgun (WGS) entry which is preliminary data.</text>
</comment>
<evidence type="ECO:0000313" key="2">
    <source>
        <dbReference type="Proteomes" id="UP000077734"/>
    </source>
</evidence>
<dbReference type="AlphaFoldDB" id="A0AA91DBT4"/>
<protein>
    <recommendedName>
        <fullName evidence="3">Protein MtfA</fullName>
    </recommendedName>
</protein>
<name>A0AA91DBT4_9GAMM</name>
<proteinExistence type="predicted"/>
<accession>A0AA91DBT4</accession>
<dbReference type="SUPFAM" id="SSF55486">
    <property type="entry name" value="Metalloproteases ('zincins'), catalytic domain"/>
    <property type="match status" value="1"/>
</dbReference>
<dbReference type="GO" id="GO:0004177">
    <property type="term" value="F:aminopeptidase activity"/>
    <property type="evidence" value="ECO:0007669"/>
    <property type="project" value="TreeGrafter"/>
</dbReference>
<dbReference type="InterPro" id="IPR042252">
    <property type="entry name" value="MtfA_N"/>
</dbReference>